<evidence type="ECO:0000256" key="10">
    <source>
        <dbReference type="ARBA" id="ARBA00022741"/>
    </source>
</evidence>
<gene>
    <name evidence="22" type="primary">LOC111447059</name>
</gene>
<dbReference type="InterPro" id="IPR050528">
    <property type="entry name" value="L-type_Lectin-RKs"/>
</dbReference>
<dbReference type="PROSITE" id="PS00107">
    <property type="entry name" value="PROTEIN_KINASE_ATP"/>
    <property type="match status" value="1"/>
</dbReference>
<dbReference type="PANTHER" id="PTHR27007">
    <property type="match status" value="1"/>
</dbReference>
<evidence type="ECO:0000256" key="5">
    <source>
        <dbReference type="ARBA" id="ARBA00022475"/>
    </source>
</evidence>
<evidence type="ECO:0000256" key="17">
    <source>
        <dbReference type="PROSITE-ProRule" id="PRU10141"/>
    </source>
</evidence>
<evidence type="ECO:0000256" key="3">
    <source>
        <dbReference type="ARBA" id="ARBA00008536"/>
    </source>
</evidence>
<dbReference type="Gene3D" id="2.60.120.200">
    <property type="match status" value="1"/>
</dbReference>
<dbReference type="PROSITE" id="PS00308">
    <property type="entry name" value="LECTIN_LEGUME_ALPHA"/>
    <property type="match status" value="1"/>
</dbReference>
<dbReference type="Gene3D" id="3.30.200.20">
    <property type="entry name" value="Phosphorylase Kinase, domain 1"/>
    <property type="match status" value="1"/>
</dbReference>
<dbReference type="GeneID" id="111447059"/>
<feature type="transmembrane region" description="Helical" evidence="18">
    <location>
        <begin position="257"/>
        <end position="281"/>
    </location>
</feature>
<dbReference type="InterPro" id="IPR001220">
    <property type="entry name" value="Legume_lectin_dom"/>
</dbReference>
<dbReference type="CDD" id="cd14066">
    <property type="entry name" value="STKc_IRAK"/>
    <property type="match status" value="1"/>
</dbReference>
<evidence type="ECO:0000256" key="9">
    <source>
        <dbReference type="ARBA" id="ARBA00022734"/>
    </source>
</evidence>
<dbReference type="PROSITE" id="PS50011">
    <property type="entry name" value="PROTEIN_KINASE_DOM"/>
    <property type="match status" value="1"/>
</dbReference>
<keyword evidence="12 17" id="KW-0067">ATP-binding</keyword>
<evidence type="ECO:0000256" key="7">
    <source>
        <dbReference type="ARBA" id="ARBA00022692"/>
    </source>
</evidence>
<evidence type="ECO:0000256" key="15">
    <source>
        <dbReference type="ARBA" id="ARBA00023170"/>
    </source>
</evidence>
<protein>
    <submittedName>
        <fullName evidence="22">L-type lectin-domain containing receptor kinase IX.1-like</fullName>
    </submittedName>
</protein>
<evidence type="ECO:0000256" key="2">
    <source>
        <dbReference type="ARBA" id="ARBA00007606"/>
    </source>
</evidence>
<keyword evidence="10 17" id="KW-0547">Nucleotide-binding</keyword>
<evidence type="ECO:0000259" key="20">
    <source>
        <dbReference type="PROSITE" id="PS50011"/>
    </source>
</evidence>
<evidence type="ECO:0000256" key="12">
    <source>
        <dbReference type="ARBA" id="ARBA00022840"/>
    </source>
</evidence>
<keyword evidence="9" id="KW-0430">Lectin</keyword>
<comment type="subcellular location">
    <subcellularLocation>
        <location evidence="1">Cell membrane</location>
        <topology evidence="1">Single-pass type I membrane protein</topology>
    </subcellularLocation>
</comment>
<dbReference type="InterPro" id="IPR008271">
    <property type="entry name" value="Ser/Thr_kinase_AS"/>
</dbReference>
<keyword evidence="21" id="KW-1185">Reference proteome</keyword>
<dbReference type="GO" id="GO:0002229">
    <property type="term" value="P:defense response to oomycetes"/>
    <property type="evidence" value="ECO:0007669"/>
    <property type="project" value="UniProtKB-ARBA"/>
</dbReference>
<comment type="similarity">
    <text evidence="4">In the C-terminal section; belongs to the protein kinase superfamily. Ser/Thr protein kinase family.</text>
</comment>
<dbReference type="GO" id="GO:0004672">
    <property type="term" value="F:protein kinase activity"/>
    <property type="evidence" value="ECO:0007669"/>
    <property type="project" value="InterPro"/>
</dbReference>
<dbReference type="PROSITE" id="PS00108">
    <property type="entry name" value="PROTEIN_KINASE_ST"/>
    <property type="match status" value="1"/>
</dbReference>
<keyword evidence="15" id="KW-0675">Receptor</keyword>
<dbReference type="Proteomes" id="UP000504609">
    <property type="component" value="Unplaced"/>
</dbReference>
<dbReference type="SUPFAM" id="SSF56112">
    <property type="entry name" value="Protein kinase-like (PK-like)"/>
    <property type="match status" value="1"/>
</dbReference>
<dbReference type="Pfam" id="PF00069">
    <property type="entry name" value="Pkinase"/>
    <property type="match status" value="1"/>
</dbReference>
<keyword evidence="5" id="KW-1003">Cell membrane</keyword>
<evidence type="ECO:0000256" key="16">
    <source>
        <dbReference type="ARBA" id="ARBA00023180"/>
    </source>
</evidence>
<evidence type="ECO:0000256" key="18">
    <source>
        <dbReference type="SAM" id="Phobius"/>
    </source>
</evidence>
<dbReference type="GO" id="GO:0005886">
    <property type="term" value="C:plasma membrane"/>
    <property type="evidence" value="ECO:0007669"/>
    <property type="project" value="UniProtKB-SubCell"/>
</dbReference>
<dbReference type="GO" id="GO:0030246">
    <property type="term" value="F:carbohydrate binding"/>
    <property type="evidence" value="ECO:0007669"/>
    <property type="project" value="UniProtKB-KW"/>
</dbReference>
<proteinExistence type="inferred from homology"/>
<comment type="similarity">
    <text evidence="2">Belongs to the leguminous lectin family.</text>
</comment>
<name>A0A6J1FM43_CUCMO</name>
<evidence type="ECO:0000256" key="1">
    <source>
        <dbReference type="ARBA" id="ARBA00004251"/>
    </source>
</evidence>
<dbReference type="InterPro" id="IPR000719">
    <property type="entry name" value="Prot_kinase_dom"/>
</dbReference>
<dbReference type="InterPro" id="IPR011009">
    <property type="entry name" value="Kinase-like_dom_sf"/>
</dbReference>
<keyword evidence="14 18" id="KW-0472">Membrane</keyword>
<evidence type="ECO:0000256" key="8">
    <source>
        <dbReference type="ARBA" id="ARBA00022729"/>
    </source>
</evidence>
<dbReference type="KEGG" id="cmos:111447059"/>
<feature type="signal peptide" evidence="19">
    <location>
        <begin position="1"/>
        <end position="21"/>
    </location>
</feature>
<reference evidence="22" key="1">
    <citation type="submission" date="2025-08" db="UniProtKB">
        <authorList>
            <consortium name="RefSeq"/>
        </authorList>
    </citation>
    <scope>IDENTIFICATION</scope>
    <source>
        <tissue evidence="22">Young leaves</tissue>
    </source>
</reference>
<dbReference type="Gene3D" id="1.10.510.10">
    <property type="entry name" value="Transferase(Phosphotransferase) domain 1"/>
    <property type="match status" value="1"/>
</dbReference>
<feature type="chain" id="PRO_5026909916" evidence="19">
    <location>
        <begin position="22"/>
        <end position="624"/>
    </location>
</feature>
<keyword evidence="11" id="KW-0418">Kinase</keyword>
<dbReference type="GO" id="GO:0005524">
    <property type="term" value="F:ATP binding"/>
    <property type="evidence" value="ECO:0007669"/>
    <property type="project" value="UniProtKB-UniRule"/>
</dbReference>
<dbReference type="SMART" id="SM00220">
    <property type="entry name" value="S_TKc"/>
    <property type="match status" value="1"/>
</dbReference>
<evidence type="ECO:0000313" key="22">
    <source>
        <dbReference type="RefSeq" id="XP_022941806.1"/>
    </source>
</evidence>
<dbReference type="RefSeq" id="XP_022941806.1">
    <property type="nucleotide sequence ID" value="XM_023086038.1"/>
</dbReference>
<dbReference type="FunFam" id="3.30.200.20:FF:000168">
    <property type="entry name" value="L-type lectin-domain containing receptor kinase IX.1"/>
    <property type="match status" value="1"/>
</dbReference>
<comment type="similarity">
    <text evidence="3">In the N-terminal section; belongs to the leguminous lectin family.</text>
</comment>
<accession>A0A6J1FM43</accession>
<evidence type="ECO:0000256" key="6">
    <source>
        <dbReference type="ARBA" id="ARBA00022679"/>
    </source>
</evidence>
<evidence type="ECO:0000313" key="21">
    <source>
        <dbReference type="Proteomes" id="UP000504609"/>
    </source>
</evidence>
<feature type="binding site" evidence="17">
    <location>
        <position position="359"/>
    </location>
    <ligand>
        <name>ATP</name>
        <dbReference type="ChEBI" id="CHEBI:30616"/>
    </ligand>
</feature>
<dbReference type="InterPro" id="IPR013320">
    <property type="entry name" value="ConA-like_dom_sf"/>
</dbReference>
<dbReference type="InterPro" id="IPR000985">
    <property type="entry name" value="Lectin_LegA_CS"/>
</dbReference>
<dbReference type="AlphaFoldDB" id="A0A6J1FM43"/>
<evidence type="ECO:0000256" key="11">
    <source>
        <dbReference type="ARBA" id="ARBA00022777"/>
    </source>
</evidence>
<evidence type="ECO:0000256" key="4">
    <source>
        <dbReference type="ARBA" id="ARBA00010217"/>
    </source>
</evidence>
<dbReference type="InterPro" id="IPR017441">
    <property type="entry name" value="Protein_kinase_ATP_BS"/>
</dbReference>
<keyword evidence="7 18" id="KW-0812">Transmembrane</keyword>
<dbReference type="FunFam" id="1.10.510.10:FF:000240">
    <property type="entry name" value="Lectin-domain containing receptor kinase A4.3"/>
    <property type="match status" value="1"/>
</dbReference>
<keyword evidence="13 18" id="KW-1133">Transmembrane helix</keyword>
<dbReference type="Pfam" id="PF00139">
    <property type="entry name" value="Lectin_legB"/>
    <property type="match status" value="1"/>
</dbReference>
<keyword evidence="8 19" id="KW-0732">Signal</keyword>
<dbReference type="CDD" id="cd06899">
    <property type="entry name" value="lectin_legume_LecRK_Arcelin_ConA"/>
    <property type="match status" value="1"/>
</dbReference>
<evidence type="ECO:0000256" key="19">
    <source>
        <dbReference type="SAM" id="SignalP"/>
    </source>
</evidence>
<feature type="domain" description="Protein kinase" evidence="20">
    <location>
        <begin position="330"/>
        <end position="608"/>
    </location>
</feature>
<evidence type="ECO:0000256" key="13">
    <source>
        <dbReference type="ARBA" id="ARBA00022989"/>
    </source>
</evidence>
<organism evidence="21 22">
    <name type="scientific">Cucurbita moschata</name>
    <name type="common">Winter crookneck squash</name>
    <name type="synonym">Cucurbita pepo var. moschata</name>
    <dbReference type="NCBI Taxonomy" id="3662"/>
    <lineage>
        <taxon>Eukaryota</taxon>
        <taxon>Viridiplantae</taxon>
        <taxon>Streptophyta</taxon>
        <taxon>Embryophyta</taxon>
        <taxon>Tracheophyta</taxon>
        <taxon>Spermatophyta</taxon>
        <taxon>Magnoliopsida</taxon>
        <taxon>eudicotyledons</taxon>
        <taxon>Gunneridae</taxon>
        <taxon>Pentapetalae</taxon>
        <taxon>rosids</taxon>
        <taxon>fabids</taxon>
        <taxon>Cucurbitales</taxon>
        <taxon>Cucurbitaceae</taxon>
        <taxon>Cucurbiteae</taxon>
        <taxon>Cucurbita</taxon>
    </lineage>
</organism>
<dbReference type="SUPFAM" id="SSF49899">
    <property type="entry name" value="Concanavalin A-like lectins/glucanases"/>
    <property type="match status" value="1"/>
</dbReference>
<sequence length="624" mass="69966">MASHRLFFLLFLFLSPDQTHSISFQINDFDSHSDNMVYHGDAKPLNGSISFNGQLGWATYAQSLRLCDHSKGHLSNFKTHFSFLIPNYNQTNSTVHSNGLAFFLAPSEFNPPLNSSGSFLGLYNSTRNESFHSQIVHVEFEWDPPFQHMGINRNSIASSIYSPWNSSDYQKKTHVWISYNATAKNLSVSLNNNATLSHHIDLLKILPEKVTIGFSTSVQNLSIEFWEFSSSDFEANYEENDDNLHMEESEKAINMKLLAVLIAWVGVFVIAILAIFVVSLARSGAGEEKKDEQQQHAGMKLASIYSDLNKEASSPRRFSYRYLAMATDNFSMNGKLGQGGFGTVFKGHLPGANKTVAVKRSSNGSMQGKREYVSEVKIISHMRHNNLVQLIGWCHERDNSEFLLVYEFMPNGSLDSHLFGKGPPLPWPLRYKISLGLASALLYLHEEWEHSVIHRDIKSSNVLLDFNFTPKLGDFGLARLAKHEVNSKTPGLVGTFGYMAPEYISSGRASKESDIFSFGVVLLEIVSGRKCCDHSGKGLVEMVWDAYGRGEAVEAILDEKLREGFVEAREVERLSVVGLWSAHPDAAQRPSIKQVIQVLSFEEAMPNLPKQMPLPTFCQPSLQF</sequence>
<keyword evidence="16" id="KW-0325">Glycoprotein</keyword>
<evidence type="ECO:0000256" key="14">
    <source>
        <dbReference type="ARBA" id="ARBA00023136"/>
    </source>
</evidence>
<keyword evidence="6" id="KW-0808">Transferase</keyword>